<evidence type="ECO:0008006" key="3">
    <source>
        <dbReference type="Google" id="ProtNLM"/>
    </source>
</evidence>
<protein>
    <recommendedName>
        <fullName evidence="3">DUF4371 domain-containing protein</fullName>
    </recommendedName>
</protein>
<dbReference type="SUPFAM" id="SSF53098">
    <property type="entry name" value="Ribonuclease H-like"/>
    <property type="match status" value="1"/>
</dbReference>
<dbReference type="Proteomes" id="UP000078046">
    <property type="component" value="Unassembled WGS sequence"/>
</dbReference>
<comment type="caution">
    <text evidence="1">The sequence shown here is derived from an EMBL/GenBank/DDBJ whole genome shotgun (WGS) entry which is preliminary data.</text>
</comment>
<gene>
    <name evidence="1" type="ORF">A3Q56_02537</name>
</gene>
<evidence type="ECO:0000313" key="2">
    <source>
        <dbReference type="Proteomes" id="UP000078046"/>
    </source>
</evidence>
<dbReference type="AlphaFoldDB" id="A0A177B7V5"/>
<reference evidence="1 2" key="1">
    <citation type="submission" date="2016-04" db="EMBL/GenBank/DDBJ databases">
        <title>The genome of Intoshia linei affirms orthonectids as highly simplified spiralians.</title>
        <authorList>
            <person name="Mikhailov K.V."/>
            <person name="Slusarev G.S."/>
            <person name="Nikitin M.A."/>
            <person name="Logacheva M.D."/>
            <person name="Penin A."/>
            <person name="Aleoshin V."/>
            <person name="Panchin Y.V."/>
        </authorList>
    </citation>
    <scope>NUCLEOTIDE SEQUENCE [LARGE SCALE GENOMIC DNA]</scope>
    <source>
        <strain evidence="1">Intl2013</strain>
        <tissue evidence="1">Whole animal</tissue>
    </source>
</reference>
<dbReference type="OrthoDB" id="7881929at2759"/>
<keyword evidence="2" id="KW-1185">Reference proteome</keyword>
<accession>A0A177B7V5</accession>
<organism evidence="1 2">
    <name type="scientific">Intoshia linei</name>
    <dbReference type="NCBI Taxonomy" id="1819745"/>
    <lineage>
        <taxon>Eukaryota</taxon>
        <taxon>Metazoa</taxon>
        <taxon>Spiralia</taxon>
        <taxon>Lophotrochozoa</taxon>
        <taxon>Mesozoa</taxon>
        <taxon>Orthonectida</taxon>
        <taxon>Rhopaluridae</taxon>
        <taxon>Intoshia</taxon>
    </lineage>
</organism>
<name>A0A177B7V5_9BILA</name>
<proteinExistence type="predicted"/>
<dbReference type="InterPro" id="IPR012337">
    <property type="entry name" value="RNaseH-like_sf"/>
</dbReference>
<evidence type="ECO:0000313" key="1">
    <source>
        <dbReference type="EMBL" id="OAF69723.1"/>
    </source>
</evidence>
<dbReference type="EMBL" id="LWCA01000239">
    <property type="protein sequence ID" value="OAF69723.1"/>
    <property type="molecule type" value="Genomic_DNA"/>
</dbReference>
<sequence length="396" mass="46294">MTYINYNKKFKNYSGGSYTRYSKICKRKHNYDDDIFDDANESIDAIVRETLDRCESHINKSFVYSSIDDILLEEPTLYKPFNSVSKKKLEKNEIYETNDVTTSTDISMVPSEYHSDRKRPIQLFNVIAKNSFIQESFKKYNYDNLPPKSHSSVKNIIVRFAADKKQQLPKYFKEQIELGTSTKLIEILSKKLKEFNIYLNKHIVGYTIDGASVMVKSGKDIEPLHQIGIAHTIHLAISDTLCTSNNDNNLSDSDSESEDIDVEEFDDFEYIENITNFKLNENYKKIIDKVRTISKIFRKSSIKNEKLQDFVYSEFSKEMNLLIDIKIRWNSLLPMITRDRYEGFEKCSKLSSIDETFDNQTLENTTSYEDSDISFIMNSTPKAKTKSHNFDFYRLK</sequence>